<feature type="region of interest" description="Disordered" evidence="1">
    <location>
        <begin position="1"/>
        <end position="39"/>
    </location>
</feature>
<evidence type="ECO:0000313" key="2">
    <source>
        <dbReference type="EMBL" id="KAF5220781.1"/>
    </source>
</evidence>
<dbReference type="SMR" id="A0A7J6Y201"/>
<feature type="compositionally biased region" description="Basic and acidic residues" evidence="1">
    <location>
        <begin position="143"/>
        <end position="157"/>
    </location>
</feature>
<proteinExistence type="predicted"/>
<dbReference type="EMBL" id="JABDHM010000046">
    <property type="protein sequence ID" value="KAF5220781.1"/>
    <property type="molecule type" value="Genomic_DNA"/>
</dbReference>
<feature type="compositionally biased region" description="Polar residues" evidence="1">
    <location>
        <begin position="18"/>
        <end position="28"/>
    </location>
</feature>
<name>A0A7J6Y201_TRYCR</name>
<feature type="compositionally biased region" description="Basic and acidic residues" evidence="1">
    <location>
        <begin position="180"/>
        <end position="194"/>
    </location>
</feature>
<accession>A0A7J6Y201</accession>
<feature type="compositionally biased region" description="Polar residues" evidence="1">
    <location>
        <begin position="122"/>
        <end position="134"/>
    </location>
</feature>
<reference evidence="2 3" key="1">
    <citation type="journal article" date="2019" name="Genome Biol. Evol.">
        <title>Nanopore Sequencing Significantly Improves Genome Assembly of the Protozoan Parasite Trypanosoma cruzi.</title>
        <authorList>
            <person name="Diaz-Viraque F."/>
            <person name="Pita S."/>
            <person name="Greif G."/>
            <person name="de Souza R.C.M."/>
            <person name="Iraola G."/>
            <person name="Robello C."/>
        </authorList>
    </citation>
    <scope>NUCLEOTIDE SEQUENCE [LARGE SCALE GENOMIC DNA]</scope>
    <source>
        <strain evidence="2 3">Berenice</strain>
    </source>
</reference>
<gene>
    <name evidence="2" type="ORF">ECC02_006202</name>
</gene>
<protein>
    <submittedName>
        <fullName evidence="2">Uncharacterized protein</fullName>
    </submittedName>
</protein>
<dbReference type="Proteomes" id="UP000583944">
    <property type="component" value="Unassembled WGS sequence"/>
</dbReference>
<evidence type="ECO:0000313" key="3">
    <source>
        <dbReference type="Proteomes" id="UP000583944"/>
    </source>
</evidence>
<dbReference type="VEuPathDB" id="TriTrypDB:ECC02_006202"/>
<dbReference type="OrthoDB" id="253141at2759"/>
<dbReference type="VEuPathDB" id="TriTrypDB:BCY84_00529"/>
<sequence length="494" mass="52742">MDETSLPSAAIMTVNGHRGQNGTVSSPTSRKEEEEGVLQVETDDVVVVVVAKKEGEIASSDAGVNAPEPMEAKSLSNGSPAGTETKEVAEGPHTPPAVAPRETTPAKEETADRRTGGDDITSFANAETSSQPQPRTGEDAISEEGKAAATKEGEVKRRPAMVGVTAHRVFTEEELAAYMEKQRQREREKEEVRHTKSRRTSGNGGSRSRGSRGNASSMRIPPIDANAIHLPQLPHAPQQFFTAPTAAAPSLSAGAAAHPLAYQFAYAGASVPPAGVELTIPPYSNPFAANNAPPFNDRLRVPLLPQQQPQQQQQPFQQPPALCAPWGIQLPSQPPFMGLPPPCAAPGIFDPAAVMRFDQQLQHMNDLGAQFLPSAPIPNPAPGSMTGMNMQELEVLARLIVLARNEQQQQLPFLFSQKQQAQPPQYCYYPGGRQSDMENVVNSLNAPNATHVGVNASPACNKMHDGAAAVSPTGMLERDPRIVVMEGKHNGTDS</sequence>
<organism evidence="2 3">
    <name type="scientific">Trypanosoma cruzi</name>
    <dbReference type="NCBI Taxonomy" id="5693"/>
    <lineage>
        <taxon>Eukaryota</taxon>
        <taxon>Discoba</taxon>
        <taxon>Euglenozoa</taxon>
        <taxon>Kinetoplastea</taxon>
        <taxon>Metakinetoplastina</taxon>
        <taxon>Trypanosomatida</taxon>
        <taxon>Trypanosomatidae</taxon>
        <taxon>Trypanosoma</taxon>
        <taxon>Schizotrypanum</taxon>
    </lineage>
</organism>
<feature type="compositionally biased region" description="Basic and acidic residues" evidence="1">
    <location>
        <begin position="104"/>
        <end position="117"/>
    </location>
</feature>
<dbReference type="AlphaFoldDB" id="A0A7J6Y201"/>
<evidence type="ECO:0000256" key="1">
    <source>
        <dbReference type="SAM" id="MobiDB-lite"/>
    </source>
</evidence>
<feature type="compositionally biased region" description="Low complexity" evidence="1">
    <location>
        <begin position="208"/>
        <end position="217"/>
    </location>
</feature>
<comment type="caution">
    <text evidence="2">The sequence shown here is derived from an EMBL/GenBank/DDBJ whole genome shotgun (WGS) entry which is preliminary data.</text>
</comment>
<feature type="region of interest" description="Disordered" evidence="1">
    <location>
        <begin position="54"/>
        <end position="219"/>
    </location>
</feature>